<dbReference type="Gene3D" id="3.80.30.30">
    <property type="match status" value="1"/>
</dbReference>
<keyword evidence="1" id="KW-0456">Lyase</keyword>
<proteinExistence type="predicted"/>
<sequence length="346" mass="40034">MDGEDIFQNAFKHIYVEKELLGNGKADNILSHFPDSRVIVIDHYKDVFNRKRQDFSAQRLARNLILASKKGRLVYDGAPVCQDFGNSHFYYTSCIMNCLYDCEYCYLKGMYPSANLVIFVNIEDIFKEVEELLAKFPVYLCVSYDTDLMALESLTGFVSKWVEFTKSHENLTIEIRTKCGRGDLDIEPCDRVIFAWTISPDPVIKQYEHGSARLSGRLEAAAHYLKSGWPVRLCFDPMIYIPGGHENPMPGKNWKQVYSDMLEEVSTAIDMTKVRDFSVGSFRISEAYLKKMRKVMPVSSAVQYPYILDEGYYHYPKKLTEEMESFLTSKILKICPDAKIFRWEET</sequence>
<dbReference type="GO" id="GO:1904047">
    <property type="term" value="F:S-adenosyl-L-methionine binding"/>
    <property type="evidence" value="ECO:0007669"/>
    <property type="project" value="TreeGrafter"/>
</dbReference>
<dbReference type="InterPro" id="IPR049539">
    <property type="entry name" value="SPL"/>
</dbReference>
<dbReference type="PANTHER" id="PTHR37822">
    <property type="entry name" value="SPORE PHOTOPRODUCT LYASE-RELATED"/>
    <property type="match status" value="1"/>
</dbReference>
<evidence type="ECO:0000313" key="2">
    <source>
        <dbReference type="Proteomes" id="UP000182584"/>
    </source>
</evidence>
<organism evidence="1 2">
    <name type="scientific">Butyrivibrio fibrisolvens</name>
    <dbReference type="NCBI Taxonomy" id="831"/>
    <lineage>
        <taxon>Bacteria</taxon>
        <taxon>Bacillati</taxon>
        <taxon>Bacillota</taxon>
        <taxon>Clostridia</taxon>
        <taxon>Lachnospirales</taxon>
        <taxon>Lachnospiraceae</taxon>
        <taxon>Butyrivibrio</taxon>
    </lineage>
</organism>
<dbReference type="GO" id="GO:0003913">
    <property type="term" value="F:DNA photolyase activity"/>
    <property type="evidence" value="ECO:0007669"/>
    <property type="project" value="TreeGrafter"/>
</dbReference>
<reference evidence="1 2" key="1">
    <citation type="submission" date="2016-10" db="EMBL/GenBank/DDBJ databases">
        <authorList>
            <person name="de Groot N.N."/>
        </authorList>
    </citation>
    <scope>NUCLEOTIDE SEQUENCE [LARGE SCALE GENOMIC DNA]</scope>
    <source>
        <strain evidence="1 2">AR40</strain>
    </source>
</reference>
<dbReference type="Pfam" id="PF20903">
    <property type="entry name" value="SPL"/>
    <property type="match status" value="1"/>
</dbReference>
<dbReference type="GO" id="GO:0042601">
    <property type="term" value="C:endospore-forming forespore"/>
    <property type="evidence" value="ECO:0007669"/>
    <property type="project" value="TreeGrafter"/>
</dbReference>
<dbReference type="Gene3D" id="3.40.50.12110">
    <property type="match status" value="1"/>
</dbReference>
<accession>A0A1H9MIT3</accession>
<protein>
    <submittedName>
        <fullName evidence="1">Spore photoproduct lyase</fullName>
    </submittedName>
</protein>
<dbReference type="eggNOG" id="COG1533">
    <property type="taxonomic scope" value="Bacteria"/>
</dbReference>
<dbReference type="RefSeq" id="WP_074754343.1">
    <property type="nucleotide sequence ID" value="NZ_FOGJ01000003.1"/>
</dbReference>
<dbReference type="GO" id="GO:0051539">
    <property type="term" value="F:4 iron, 4 sulfur cluster binding"/>
    <property type="evidence" value="ECO:0007669"/>
    <property type="project" value="TreeGrafter"/>
</dbReference>
<dbReference type="AlphaFoldDB" id="A0A1H9MIT3"/>
<dbReference type="Proteomes" id="UP000182584">
    <property type="component" value="Unassembled WGS sequence"/>
</dbReference>
<dbReference type="OrthoDB" id="9783671at2"/>
<dbReference type="PANTHER" id="PTHR37822:SF2">
    <property type="entry name" value="SPORE PHOTOPRODUCT LYASE"/>
    <property type="match status" value="1"/>
</dbReference>
<dbReference type="EMBL" id="FOGJ01000003">
    <property type="protein sequence ID" value="SER23620.1"/>
    <property type="molecule type" value="Genomic_DNA"/>
</dbReference>
<evidence type="ECO:0000313" key="1">
    <source>
        <dbReference type="EMBL" id="SER23620.1"/>
    </source>
</evidence>
<name>A0A1H9MIT3_BUTFI</name>
<gene>
    <name evidence="1" type="ORF">SAMN04487884_103123</name>
</gene>